<dbReference type="InterPro" id="IPR012904">
    <property type="entry name" value="OGG_N"/>
</dbReference>
<evidence type="ECO:0000313" key="12">
    <source>
        <dbReference type="Proteomes" id="UP000184342"/>
    </source>
</evidence>
<evidence type="ECO:0000256" key="3">
    <source>
        <dbReference type="ARBA" id="ARBA00022763"/>
    </source>
</evidence>
<dbReference type="AlphaFoldDB" id="A0A1M6FTE7"/>
<protein>
    <recommendedName>
        <fullName evidence="2">DNA-(apurinic or apyrimidinic site) lyase</fullName>
        <ecNumber evidence="2">4.2.99.18</ecNumber>
    </recommendedName>
</protein>
<evidence type="ECO:0000313" key="11">
    <source>
        <dbReference type="EMBL" id="SHJ00995.1"/>
    </source>
</evidence>
<dbReference type="Pfam" id="PF07934">
    <property type="entry name" value="OGG_N"/>
    <property type="match status" value="1"/>
</dbReference>
<evidence type="ECO:0000256" key="4">
    <source>
        <dbReference type="ARBA" id="ARBA00022801"/>
    </source>
</evidence>
<evidence type="ECO:0000259" key="10">
    <source>
        <dbReference type="SMART" id="SM00478"/>
    </source>
</evidence>
<dbReference type="GO" id="GO:0140078">
    <property type="term" value="F:class I DNA-(apurinic or apyrimidinic site) endonuclease activity"/>
    <property type="evidence" value="ECO:0007669"/>
    <property type="project" value="UniProtKB-EC"/>
</dbReference>
<dbReference type="SUPFAM" id="SSF55945">
    <property type="entry name" value="TATA-box binding protein-like"/>
    <property type="match status" value="1"/>
</dbReference>
<dbReference type="InterPro" id="IPR052054">
    <property type="entry name" value="Oxidative_DNA_repair_enzyme"/>
</dbReference>
<evidence type="ECO:0000256" key="6">
    <source>
        <dbReference type="ARBA" id="ARBA00023239"/>
    </source>
</evidence>
<dbReference type="RefSeq" id="WP_073993447.1">
    <property type="nucleotide sequence ID" value="NZ_FQYT01000010.1"/>
</dbReference>
<dbReference type="STRING" id="1122934.SAMN02745691_01196"/>
<keyword evidence="6 11" id="KW-0456">Lyase</keyword>
<accession>A0A1M6FTE7</accession>
<dbReference type="PANTHER" id="PTHR10242:SF2">
    <property type="entry name" value="N-GLYCOSYLASE_DNA LYASE"/>
    <property type="match status" value="1"/>
</dbReference>
<keyword evidence="3" id="KW-0227">DNA damage</keyword>
<feature type="domain" description="HhH-GPD" evidence="10">
    <location>
        <begin position="122"/>
        <end position="285"/>
    </location>
</feature>
<dbReference type="InterPro" id="IPR023170">
    <property type="entry name" value="HhH_base_excis_C"/>
</dbReference>
<dbReference type="InterPro" id="IPR003265">
    <property type="entry name" value="HhH-GPD_domain"/>
</dbReference>
<dbReference type="EMBL" id="FQYT01000010">
    <property type="protein sequence ID" value="SHJ00995.1"/>
    <property type="molecule type" value="Genomic_DNA"/>
</dbReference>
<name>A0A1M6FTE7_9FIRM</name>
<keyword evidence="12" id="KW-1185">Reference proteome</keyword>
<proteinExistence type="inferred from homology"/>
<dbReference type="GO" id="GO:0008534">
    <property type="term" value="F:oxidized purine nucleobase lesion DNA N-glycosylase activity"/>
    <property type="evidence" value="ECO:0007669"/>
    <property type="project" value="InterPro"/>
</dbReference>
<dbReference type="PANTHER" id="PTHR10242">
    <property type="entry name" value="8-OXOGUANINE DNA GLYCOSYLASE"/>
    <property type="match status" value="1"/>
</dbReference>
<keyword evidence="8" id="KW-0326">Glycosidase</keyword>
<evidence type="ECO:0000256" key="7">
    <source>
        <dbReference type="ARBA" id="ARBA00023268"/>
    </source>
</evidence>
<keyword evidence="4" id="KW-0378">Hydrolase</keyword>
<dbReference type="Proteomes" id="UP000184342">
    <property type="component" value="Unassembled WGS sequence"/>
</dbReference>
<gene>
    <name evidence="11" type="ORF">SAMN02745691_01196</name>
</gene>
<evidence type="ECO:0000256" key="2">
    <source>
        <dbReference type="ARBA" id="ARBA00012720"/>
    </source>
</evidence>
<evidence type="ECO:0000256" key="8">
    <source>
        <dbReference type="ARBA" id="ARBA00023295"/>
    </source>
</evidence>
<sequence>MEIISDNNNTVIKNIDDFDLGQTLECGQCFRYDKIGDKEYILAAKGKLLHARQEGVDLILFGVEGKTQANDWIDYFDLRRDYGKIKRYLLNRDEELREAIRTKHGVRILNQEFHEVLLSFIISQNKQIPHIRQIVRAISDKFGTFIGEINGIKYHSFPSVNQLVSAKEEDFRNCKTGFRAPYLCDAVSRLHQEQLDVESFKGLKEEEARQKLMEIKGVGEKIANCVLLFGLGYRSAFPIDVWIKRIMGEVYFGREASPAEIQKLAEERFGEYGGYAQQYIFYYGRDNKIGKKTR</sequence>
<dbReference type="Gene3D" id="3.30.310.260">
    <property type="match status" value="1"/>
</dbReference>
<reference evidence="11 12" key="1">
    <citation type="submission" date="2016-11" db="EMBL/GenBank/DDBJ databases">
        <authorList>
            <person name="Jaros S."/>
            <person name="Januszkiewicz K."/>
            <person name="Wedrychowicz H."/>
        </authorList>
    </citation>
    <scope>NUCLEOTIDE SEQUENCE [LARGE SCALE GENOMIC DNA]</scope>
    <source>
        <strain evidence="11 12">DSM 15970</strain>
    </source>
</reference>
<evidence type="ECO:0000256" key="1">
    <source>
        <dbReference type="ARBA" id="ARBA00010679"/>
    </source>
</evidence>
<dbReference type="GO" id="GO:0006289">
    <property type="term" value="P:nucleotide-excision repair"/>
    <property type="evidence" value="ECO:0007669"/>
    <property type="project" value="InterPro"/>
</dbReference>
<keyword evidence="5" id="KW-0234">DNA repair</keyword>
<dbReference type="GO" id="GO:0003684">
    <property type="term" value="F:damaged DNA binding"/>
    <property type="evidence" value="ECO:0007669"/>
    <property type="project" value="InterPro"/>
</dbReference>
<evidence type="ECO:0000256" key="5">
    <source>
        <dbReference type="ARBA" id="ARBA00023204"/>
    </source>
</evidence>
<dbReference type="InterPro" id="IPR011257">
    <property type="entry name" value="DNA_glycosylase"/>
</dbReference>
<comment type="catalytic activity">
    <reaction evidence="9">
        <text>2'-deoxyribonucleotide-(2'-deoxyribose 5'-phosphate)-2'-deoxyribonucleotide-DNA = a 3'-end 2'-deoxyribonucleotide-(2,3-dehydro-2,3-deoxyribose 5'-phosphate)-DNA + a 5'-end 5'-phospho-2'-deoxyribonucleoside-DNA + H(+)</text>
        <dbReference type="Rhea" id="RHEA:66592"/>
        <dbReference type="Rhea" id="RHEA-COMP:13180"/>
        <dbReference type="Rhea" id="RHEA-COMP:16897"/>
        <dbReference type="Rhea" id="RHEA-COMP:17067"/>
        <dbReference type="ChEBI" id="CHEBI:15378"/>
        <dbReference type="ChEBI" id="CHEBI:136412"/>
        <dbReference type="ChEBI" id="CHEBI:157695"/>
        <dbReference type="ChEBI" id="CHEBI:167181"/>
        <dbReference type="EC" id="4.2.99.18"/>
    </reaction>
</comment>
<organism evidence="11 12">
    <name type="scientific">Parasporobacterium paucivorans DSM 15970</name>
    <dbReference type="NCBI Taxonomy" id="1122934"/>
    <lineage>
        <taxon>Bacteria</taxon>
        <taxon>Bacillati</taxon>
        <taxon>Bacillota</taxon>
        <taxon>Clostridia</taxon>
        <taxon>Lachnospirales</taxon>
        <taxon>Lachnospiraceae</taxon>
        <taxon>Parasporobacterium</taxon>
    </lineage>
</organism>
<dbReference type="GO" id="GO:0006284">
    <property type="term" value="P:base-excision repair"/>
    <property type="evidence" value="ECO:0007669"/>
    <property type="project" value="InterPro"/>
</dbReference>
<dbReference type="Gene3D" id="1.10.1670.10">
    <property type="entry name" value="Helix-hairpin-Helix base-excision DNA repair enzymes (C-terminal)"/>
    <property type="match status" value="1"/>
</dbReference>
<comment type="similarity">
    <text evidence="1">Belongs to the type-1 OGG1 family.</text>
</comment>
<dbReference type="SUPFAM" id="SSF48150">
    <property type="entry name" value="DNA-glycosylase"/>
    <property type="match status" value="1"/>
</dbReference>
<dbReference type="CDD" id="cd00056">
    <property type="entry name" value="ENDO3c"/>
    <property type="match status" value="1"/>
</dbReference>
<dbReference type="EC" id="4.2.99.18" evidence="2"/>
<dbReference type="Gene3D" id="1.10.340.30">
    <property type="entry name" value="Hypothetical protein, domain 2"/>
    <property type="match status" value="1"/>
</dbReference>
<evidence type="ECO:0000256" key="9">
    <source>
        <dbReference type="ARBA" id="ARBA00044632"/>
    </source>
</evidence>
<dbReference type="Pfam" id="PF00730">
    <property type="entry name" value="HhH-GPD"/>
    <property type="match status" value="1"/>
</dbReference>
<dbReference type="SMART" id="SM00478">
    <property type="entry name" value="ENDO3c"/>
    <property type="match status" value="1"/>
</dbReference>
<keyword evidence="7" id="KW-0511">Multifunctional enzyme</keyword>